<gene>
    <name evidence="2" type="ORF">D7316_01737</name>
</gene>
<feature type="compositionally biased region" description="Low complexity" evidence="1">
    <location>
        <begin position="153"/>
        <end position="164"/>
    </location>
</feature>
<feature type="region of interest" description="Disordered" evidence="1">
    <location>
        <begin position="147"/>
        <end position="191"/>
    </location>
</feature>
<keyword evidence="3" id="KW-1185">Reference proteome</keyword>
<proteinExistence type="predicted"/>
<dbReference type="AlphaFoldDB" id="A0A3G8JJF9"/>
<reference evidence="2 3" key="1">
    <citation type="submission" date="2018-11" db="EMBL/GenBank/DDBJ databases">
        <title>Gordonia insulae sp. nov., isolated from an island soil.</title>
        <authorList>
            <person name="Kim Y.S."/>
            <person name="Kim S.B."/>
        </authorList>
    </citation>
    <scope>NUCLEOTIDE SEQUENCE [LARGE SCALE GENOMIC DNA]</scope>
    <source>
        <strain evidence="2 3">MMS17-SY073</strain>
    </source>
</reference>
<sequence length="213" mass="23777">MPLSPMSNATMGPPCGILVFQLLVARISAPIFSFGTPELRMARSAAAAAIERADSSPLIQRRFRMPLRSKIHSSVESRTWRTSSLLTSRVGRYAPMPSIATFWCPVRAAIPTTVLRFVDDRPTVIVGVHYREVRSLWSHCRRTTSAPVAGSITRTAARRPGSPASRRRANRTSPVHRGASNRRTDTRPVPSRSCWRGWRWGSAPMPPRRHTRA</sequence>
<dbReference type="Proteomes" id="UP000271469">
    <property type="component" value="Chromosome"/>
</dbReference>
<name>A0A3G8JJF9_9ACTN</name>
<dbReference type="KEGG" id="gom:D7316_01737"/>
<accession>A0A3G8JJF9</accession>
<evidence type="ECO:0000256" key="1">
    <source>
        <dbReference type="SAM" id="MobiDB-lite"/>
    </source>
</evidence>
<organism evidence="2 3">
    <name type="scientific">Gordonia insulae</name>
    <dbReference type="NCBI Taxonomy" id="2420509"/>
    <lineage>
        <taxon>Bacteria</taxon>
        <taxon>Bacillati</taxon>
        <taxon>Actinomycetota</taxon>
        <taxon>Actinomycetes</taxon>
        <taxon>Mycobacteriales</taxon>
        <taxon>Gordoniaceae</taxon>
        <taxon>Gordonia</taxon>
    </lineage>
</organism>
<dbReference type="EMBL" id="CP033972">
    <property type="protein sequence ID" value="AZG45143.1"/>
    <property type="molecule type" value="Genomic_DNA"/>
</dbReference>
<evidence type="ECO:0000313" key="3">
    <source>
        <dbReference type="Proteomes" id="UP000271469"/>
    </source>
</evidence>
<evidence type="ECO:0000313" key="2">
    <source>
        <dbReference type="EMBL" id="AZG45143.1"/>
    </source>
</evidence>
<protein>
    <submittedName>
        <fullName evidence="2">Uncharacterized protein</fullName>
    </submittedName>
</protein>